<dbReference type="AlphaFoldDB" id="B5Y9D6"/>
<dbReference type="Gene3D" id="3.90.1150.10">
    <property type="entry name" value="Aspartate Aminotransferase, domain 1"/>
    <property type="match status" value="1"/>
</dbReference>
<dbReference type="CDD" id="cd00610">
    <property type="entry name" value="OAT_like"/>
    <property type="match status" value="1"/>
</dbReference>
<dbReference type="GO" id="GO:0042802">
    <property type="term" value="F:identical protein binding"/>
    <property type="evidence" value="ECO:0007669"/>
    <property type="project" value="TreeGrafter"/>
</dbReference>
<dbReference type="GO" id="GO:0008483">
    <property type="term" value="F:transaminase activity"/>
    <property type="evidence" value="ECO:0007669"/>
    <property type="project" value="UniProtKB-KW"/>
</dbReference>
<keyword evidence="8" id="KW-1185">Reference proteome</keyword>
<evidence type="ECO:0000256" key="1">
    <source>
        <dbReference type="ARBA" id="ARBA00001933"/>
    </source>
</evidence>
<dbReference type="GO" id="GO:0030170">
    <property type="term" value="F:pyridoxal phosphate binding"/>
    <property type="evidence" value="ECO:0007669"/>
    <property type="project" value="InterPro"/>
</dbReference>
<dbReference type="OrthoDB" id="9807885at2"/>
<comment type="similarity">
    <text evidence="2 6">Belongs to the class-III pyridoxal-phosphate-dependent aminotransferase family.</text>
</comment>
<dbReference type="PANTHER" id="PTHR11986:SF58">
    <property type="entry name" value="LEUCINE_METHIONINE RACEMASE"/>
    <property type="match status" value="1"/>
</dbReference>
<reference evidence="7 8" key="2">
    <citation type="journal article" date="2014" name="Genome Announc.">
        <title>Complete Genome Sequence of Coprothermobacter proteolyticus DSM 5265.</title>
        <authorList>
            <person name="Alexiev A."/>
            <person name="Coil D.A."/>
            <person name="Badger J.H."/>
            <person name="Enticknap J."/>
            <person name="Ward N."/>
            <person name="Robb F.T."/>
            <person name="Eisen J.A."/>
        </authorList>
    </citation>
    <scope>NUCLEOTIDE SEQUENCE [LARGE SCALE GENOMIC DNA]</scope>
    <source>
        <strain evidence="8">ATCC 35245 / DSM 5265 / OCM 4 / BT</strain>
    </source>
</reference>
<evidence type="ECO:0000256" key="3">
    <source>
        <dbReference type="ARBA" id="ARBA00022576"/>
    </source>
</evidence>
<keyword evidence="5 6" id="KW-0663">Pyridoxal phosphate</keyword>
<protein>
    <submittedName>
        <fullName evidence="7">4-aminobutyrate aminotransferase</fullName>
    </submittedName>
</protein>
<dbReference type="PROSITE" id="PS00600">
    <property type="entry name" value="AA_TRANSFER_CLASS_3"/>
    <property type="match status" value="1"/>
</dbReference>
<dbReference type="KEGG" id="cpo:COPRO5265_1072"/>
<evidence type="ECO:0000256" key="5">
    <source>
        <dbReference type="ARBA" id="ARBA00022898"/>
    </source>
</evidence>
<evidence type="ECO:0000313" key="8">
    <source>
        <dbReference type="Proteomes" id="UP000001732"/>
    </source>
</evidence>
<dbReference type="RefSeq" id="WP_012544647.1">
    <property type="nucleotide sequence ID" value="NC_011295.1"/>
</dbReference>
<keyword evidence="4 7" id="KW-0808">Transferase</keyword>
<dbReference type="Pfam" id="PF00202">
    <property type="entry name" value="Aminotran_3"/>
    <property type="match status" value="1"/>
</dbReference>
<gene>
    <name evidence="7" type="ordered locus">COPRO5265_1072</name>
</gene>
<keyword evidence="3 7" id="KW-0032">Aminotransferase</keyword>
<dbReference type="Gene3D" id="3.40.640.10">
    <property type="entry name" value="Type I PLP-dependent aspartate aminotransferase-like (Major domain)"/>
    <property type="match status" value="1"/>
</dbReference>
<dbReference type="SUPFAM" id="SSF53383">
    <property type="entry name" value="PLP-dependent transferases"/>
    <property type="match status" value="1"/>
</dbReference>
<dbReference type="InterPro" id="IPR015424">
    <property type="entry name" value="PyrdxlP-dep_Trfase"/>
</dbReference>
<evidence type="ECO:0000256" key="4">
    <source>
        <dbReference type="ARBA" id="ARBA00022679"/>
    </source>
</evidence>
<dbReference type="HOGENOM" id="CLU_016922_10_0_9"/>
<dbReference type="eggNOG" id="COG0160">
    <property type="taxonomic scope" value="Bacteria"/>
</dbReference>
<dbReference type="PANTHER" id="PTHR11986">
    <property type="entry name" value="AMINOTRANSFERASE CLASS III"/>
    <property type="match status" value="1"/>
</dbReference>
<dbReference type="Proteomes" id="UP000001732">
    <property type="component" value="Chromosome"/>
</dbReference>
<reference evidence="8" key="1">
    <citation type="submission" date="2008-08" db="EMBL/GenBank/DDBJ databases">
        <title>The complete genome sequence of Coprothermobacter proteolyticus strain ATCC 5245 / DSM 5265 / BT.</title>
        <authorList>
            <person name="Dodson R.J."/>
            <person name="Durkin A.S."/>
            <person name="Wu M."/>
            <person name="Eisen J."/>
            <person name="Sutton G."/>
        </authorList>
    </citation>
    <scope>NUCLEOTIDE SEQUENCE [LARGE SCALE GENOMIC DNA]</scope>
    <source>
        <strain evidence="8">ATCC 35245 / DSM 5265 / OCM 4 / BT</strain>
    </source>
</reference>
<dbReference type="STRING" id="309798.COPRO5265_1072"/>
<dbReference type="NCBIfam" id="NF004426">
    <property type="entry name" value="PRK05769.1"/>
    <property type="match status" value="1"/>
</dbReference>
<dbReference type="FunFam" id="3.40.640.10:FF:000013">
    <property type="entry name" value="4-aminobutyrate aminotransferase"/>
    <property type="match status" value="1"/>
</dbReference>
<dbReference type="InterPro" id="IPR015421">
    <property type="entry name" value="PyrdxlP-dep_Trfase_major"/>
</dbReference>
<evidence type="ECO:0000256" key="6">
    <source>
        <dbReference type="RuleBase" id="RU003560"/>
    </source>
</evidence>
<evidence type="ECO:0000256" key="2">
    <source>
        <dbReference type="ARBA" id="ARBA00008954"/>
    </source>
</evidence>
<proteinExistence type="inferred from homology"/>
<dbReference type="PIRSF" id="PIRSF000521">
    <property type="entry name" value="Transaminase_4ab_Lys_Orn"/>
    <property type="match status" value="1"/>
</dbReference>
<dbReference type="InterPro" id="IPR005814">
    <property type="entry name" value="Aminotrans_3"/>
</dbReference>
<dbReference type="InterPro" id="IPR050103">
    <property type="entry name" value="Class-III_PLP-dep_AT"/>
</dbReference>
<evidence type="ECO:0000313" key="7">
    <source>
        <dbReference type="EMBL" id="ACI17996.1"/>
    </source>
</evidence>
<comment type="cofactor">
    <cofactor evidence="1">
        <name>pyridoxal 5'-phosphate</name>
        <dbReference type="ChEBI" id="CHEBI:597326"/>
    </cofactor>
</comment>
<dbReference type="InterPro" id="IPR049704">
    <property type="entry name" value="Aminotrans_3_PPA_site"/>
</dbReference>
<dbReference type="EMBL" id="CP001145">
    <property type="protein sequence ID" value="ACI17996.1"/>
    <property type="molecule type" value="Genomic_DNA"/>
</dbReference>
<accession>B5Y9D6</accession>
<name>B5Y9D6_COPPD</name>
<organism evidence="7 8">
    <name type="scientific">Coprothermobacter proteolyticus (strain ATCC 35245 / DSM 5265 / OCM 4 / BT)</name>
    <dbReference type="NCBI Taxonomy" id="309798"/>
    <lineage>
        <taxon>Bacteria</taxon>
        <taxon>Pseudomonadati</taxon>
        <taxon>Coprothermobacterota</taxon>
        <taxon>Coprothermobacteria</taxon>
        <taxon>Coprothermobacterales</taxon>
        <taxon>Coprothermobacteraceae</taxon>
        <taxon>Coprothermobacter</taxon>
    </lineage>
</organism>
<sequence length="440" mass="49051">MNRPQIKTELPGPKAKEIIERDAKVMSTSLSRDVPLVVERTQDVWIYDVDGNEFLDMTSGVGVTNVGHTNPQVVEAIKNQVEKFLHFAGTDFYYEPQVTLAESLNDIRPFKEQGRVFFTNSGTESVEACIKLARYKTRRPLYIGFLGGFHGRTMGSLSFTSSKVIQRRYFSPMMPQVVHIPFPDTYRPPEGVVPEKVTDFVIWYLNRMFETVAPPEDVAAVLVEPIQGEGGYIVPPKDFFPRLKQELDKHGIYLIVDEVQSGMGRTGKMFAIEHFGVEPDIVSIAKGIASGMPMGACLAKESVMDWEESAHSNTYGGNPVAAVAAIETIKLLKSGLVENAAKIGDYFINQLRELQKKYEVIGDVRGIGLMLAIDFVKDPVKRDYNYELRNKVIQEAFKRGLVCLAAGKSAIRFAPPLTLKEEHVDIAIEILDESIKAALG</sequence>
<dbReference type="InterPro" id="IPR015422">
    <property type="entry name" value="PyrdxlP-dep_Trfase_small"/>
</dbReference>